<dbReference type="Gene3D" id="2.40.50.140">
    <property type="entry name" value="Nucleic acid-binding proteins"/>
    <property type="match status" value="1"/>
</dbReference>
<dbReference type="PROSITE" id="PS50893">
    <property type="entry name" value="ABC_TRANSPORTER_2"/>
    <property type="match status" value="1"/>
</dbReference>
<dbReference type="PANTHER" id="PTHR43875">
    <property type="entry name" value="MALTODEXTRIN IMPORT ATP-BINDING PROTEIN MSMX"/>
    <property type="match status" value="1"/>
</dbReference>
<dbReference type="InterPro" id="IPR015855">
    <property type="entry name" value="ABC_transpr_MalK-like"/>
</dbReference>
<dbReference type="InterPro" id="IPR017871">
    <property type="entry name" value="ABC_transporter-like_CS"/>
</dbReference>
<keyword evidence="6" id="KW-0472">Membrane</keyword>
<keyword evidence="1" id="KW-0813">Transport</keyword>
<keyword evidence="2" id="KW-1003">Cell membrane</keyword>
<dbReference type="SUPFAM" id="SSF50331">
    <property type="entry name" value="MOP-like"/>
    <property type="match status" value="1"/>
</dbReference>
<dbReference type="GO" id="GO:0005524">
    <property type="term" value="F:ATP binding"/>
    <property type="evidence" value="ECO:0007669"/>
    <property type="project" value="UniProtKB-KW"/>
</dbReference>
<dbReference type="InterPro" id="IPR008995">
    <property type="entry name" value="Mo/tungstate-bd_C_term_dom"/>
</dbReference>
<dbReference type="Proteomes" id="UP001595462">
    <property type="component" value="Unassembled WGS sequence"/>
</dbReference>
<dbReference type="PANTHER" id="PTHR43875:SF15">
    <property type="entry name" value="TREHALOSE IMPORT ATP-BINDING PROTEIN SUGC"/>
    <property type="match status" value="1"/>
</dbReference>
<dbReference type="NCBIfam" id="NF008653">
    <property type="entry name" value="PRK11650.1"/>
    <property type="match status" value="1"/>
</dbReference>
<dbReference type="InterPro" id="IPR047641">
    <property type="entry name" value="ABC_transpr_MalK/UgpC-like"/>
</dbReference>
<evidence type="ECO:0000256" key="5">
    <source>
        <dbReference type="ARBA" id="ARBA00022967"/>
    </source>
</evidence>
<dbReference type="PROSITE" id="PS00211">
    <property type="entry name" value="ABC_TRANSPORTER_1"/>
    <property type="match status" value="1"/>
</dbReference>
<dbReference type="InterPro" id="IPR003593">
    <property type="entry name" value="AAA+_ATPase"/>
</dbReference>
<evidence type="ECO:0000313" key="9">
    <source>
        <dbReference type="Proteomes" id="UP001595462"/>
    </source>
</evidence>
<keyword evidence="5" id="KW-1278">Translocase</keyword>
<evidence type="ECO:0000256" key="4">
    <source>
        <dbReference type="ARBA" id="ARBA00022840"/>
    </source>
</evidence>
<sequence>MAVVELKGVSKQFGSDGAKAVDNFNLVTRDGEFVVLVGPSGCGKTTTMRMIAGLEQNSEGEIRIAGKDVSGMAPKDRDIAMVFQSYALYPHMTVYGNMAFSLKLKKYTKAEIDKQVTEAARVLDIEHLLDRKPRALSGGQRQRVALGRAIVRQPQVFLMDEPLSNLDAKLRVDMRAEIVKLHRKLGVTTFYVTHDQTEAMTMGQRIAVLRDGLIQQVDTPNNLYDHPANMFVAGFIGTPSMNFLKASVDAGEDRMVGEGFSLAPTPAHRSALDKAGGEVWVGVRPEHLHLQAETPAADDNVVRGRVEVVEPLGAVTLIQVRVGQVKLTAQIEPHQRIAMGDDVALRCASEQLYLFDTVSEAALLPGAPDHEPAAASG</sequence>
<feature type="domain" description="ABC transporter" evidence="7">
    <location>
        <begin position="4"/>
        <end position="236"/>
    </location>
</feature>
<keyword evidence="9" id="KW-1185">Reference proteome</keyword>
<dbReference type="Gene3D" id="3.40.50.300">
    <property type="entry name" value="P-loop containing nucleotide triphosphate hydrolases"/>
    <property type="match status" value="1"/>
</dbReference>
<dbReference type="SMART" id="SM00382">
    <property type="entry name" value="AAA"/>
    <property type="match status" value="1"/>
</dbReference>
<evidence type="ECO:0000256" key="1">
    <source>
        <dbReference type="ARBA" id="ARBA00022448"/>
    </source>
</evidence>
<organism evidence="8 9">
    <name type="scientific">Salinisphaera aquimarina</name>
    <dbReference type="NCBI Taxonomy" id="2094031"/>
    <lineage>
        <taxon>Bacteria</taxon>
        <taxon>Pseudomonadati</taxon>
        <taxon>Pseudomonadota</taxon>
        <taxon>Gammaproteobacteria</taxon>
        <taxon>Salinisphaerales</taxon>
        <taxon>Salinisphaeraceae</taxon>
        <taxon>Salinisphaera</taxon>
    </lineage>
</organism>
<dbReference type="InterPro" id="IPR003439">
    <property type="entry name" value="ABC_transporter-like_ATP-bd"/>
</dbReference>
<evidence type="ECO:0000256" key="2">
    <source>
        <dbReference type="ARBA" id="ARBA00022475"/>
    </source>
</evidence>
<proteinExistence type="predicted"/>
<dbReference type="RefSeq" id="WP_380687138.1">
    <property type="nucleotide sequence ID" value="NZ_JBHRSS010000003.1"/>
</dbReference>
<evidence type="ECO:0000259" key="7">
    <source>
        <dbReference type="PROSITE" id="PS50893"/>
    </source>
</evidence>
<dbReference type="Gene3D" id="2.40.50.100">
    <property type="match status" value="1"/>
</dbReference>
<keyword evidence="4 8" id="KW-0067">ATP-binding</keyword>
<dbReference type="InterPro" id="IPR012340">
    <property type="entry name" value="NA-bd_OB-fold"/>
</dbReference>
<dbReference type="InterPro" id="IPR013611">
    <property type="entry name" value="Transp-assoc_OB_typ2"/>
</dbReference>
<dbReference type="SUPFAM" id="SSF52540">
    <property type="entry name" value="P-loop containing nucleoside triphosphate hydrolases"/>
    <property type="match status" value="1"/>
</dbReference>
<evidence type="ECO:0000256" key="6">
    <source>
        <dbReference type="ARBA" id="ARBA00023136"/>
    </source>
</evidence>
<accession>A0ABV7EKN9</accession>
<dbReference type="Pfam" id="PF00005">
    <property type="entry name" value="ABC_tran"/>
    <property type="match status" value="1"/>
</dbReference>
<name>A0ABV7EKN9_9GAMM</name>
<comment type="caution">
    <text evidence="8">The sequence shown here is derived from an EMBL/GenBank/DDBJ whole genome shotgun (WGS) entry which is preliminary data.</text>
</comment>
<keyword evidence="3" id="KW-0547">Nucleotide-binding</keyword>
<reference evidence="9" key="1">
    <citation type="journal article" date="2019" name="Int. J. Syst. Evol. Microbiol.">
        <title>The Global Catalogue of Microorganisms (GCM) 10K type strain sequencing project: providing services to taxonomists for standard genome sequencing and annotation.</title>
        <authorList>
            <consortium name="The Broad Institute Genomics Platform"/>
            <consortium name="The Broad Institute Genome Sequencing Center for Infectious Disease"/>
            <person name="Wu L."/>
            <person name="Ma J."/>
        </authorList>
    </citation>
    <scope>NUCLEOTIDE SEQUENCE [LARGE SCALE GENOMIC DNA]</scope>
    <source>
        <strain evidence="9">KCTC 52640</strain>
    </source>
</reference>
<evidence type="ECO:0000256" key="3">
    <source>
        <dbReference type="ARBA" id="ARBA00022741"/>
    </source>
</evidence>
<dbReference type="Pfam" id="PF08402">
    <property type="entry name" value="TOBE_2"/>
    <property type="match status" value="1"/>
</dbReference>
<dbReference type="InterPro" id="IPR027417">
    <property type="entry name" value="P-loop_NTPase"/>
</dbReference>
<dbReference type="EMBL" id="JBHRSS010000003">
    <property type="protein sequence ID" value="MFC3103267.1"/>
    <property type="molecule type" value="Genomic_DNA"/>
</dbReference>
<gene>
    <name evidence="8" type="ORF">ACFOSU_05110</name>
</gene>
<dbReference type="CDD" id="cd03301">
    <property type="entry name" value="ABC_MalK_N"/>
    <property type="match status" value="1"/>
</dbReference>
<evidence type="ECO:0000313" key="8">
    <source>
        <dbReference type="EMBL" id="MFC3103267.1"/>
    </source>
</evidence>
<protein>
    <submittedName>
        <fullName evidence="8">ABC transporter ATP-binding protein</fullName>
    </submittedName>
</protein>